<organism evidence="1 2">
    <name type="scientific">Thermincola ferriacetica</name>
    <dbReference type="NCBI Taxonomy" id="281456"/>
    <lineage>
        <taxon>Bacteria</taxon>
        <taxon>Bacillati</taxon>
        <taxon>Bacillota</taxon>
        <taxon>Clostridia</taxon>
        <taxon>Eubacteriales</taxon>
        <taxon>Thermincolaceae</taxon>
        <taxon>Thermincola</taxon>
    </lineage>
</organism>
<name>A0A0L6W496_9FIRM</name>
<keyword evidence="2" id="KW-1185">Reference proteome</keyword>
<dbReference type="RefSeq" id="WP_052217006.1">
    <property type="nucleotide sequence ID" value="NZ_LGTE01000004.1"/>
</dbReference>
<evidence type="ECO:0000313" key="1">
    <source>
        <dbReference type="EMBL" id="KNZ70291.1"/>
    </source>
</evidence>
<dbReference type="Proteomes" id="UP000037175">
    <property type="component" value="Unassembled WGS sequence"/>
</dbReference>
<dbReference type="EMBL" id="LGTE01000004">
    <property type="protein sequence ID" value="KNZ70291.1"/>
    <property type="molecule type" value="Genomic_DNA"/>
</dbReference>
<reference evidence="2" key="1">
    <citation type="submission" date="2015-07" db="EMBL/GenBank/DDBJ databases">
        <title>Complete Genome of Thermincola ferriacetica strain Z-0001T.</title>
        <authorList>
            <person name="Lusk B."/>
            <person name="Badalamenti J.P."/>
            <person name="Parameswaran P."/>
            <person name="Bond D.R."/>
            <person name="Torres C.I."/>
        </authorList>
    </citation>
    <scope>NUCLEOTIDE SEQUENCE [LARGE SCALE GENOMIC DNA]</scope>
    <source>
        <strain evidence="2">Z-0001</strain>
    </source>
</reference>
<protein>
    <submittedName>
        <fullName evidence="1">Uncharacterized protein</fullName>
    </submittedName>
</protein>
<gene>
    <name evidence="1" type="ORF">Tfer_0851</name>
</gene>
<evidence type="ECO:0000313" key="2">
    <source>
        <dbReference type="Proteomes" id="UP000037175"/>
    </source>
</evidence>
<sequence>MSVPRRINEFIGEDIFAKWCKMAGLSEKDMLLAEFAVANYAVTQFDRPGEEYIVGINVHIFEDEDGCIMCRTGNDYFGYVEQLGCVLVPRLRDACGKCRCGEKRRRSEKISEEIKK</sequence>
<proteinExistence type="predicted"/>
<comment type="caution">
    <text evidence="1">The sequence shown here is derived from an EMBL/GenBank/DDBJ whole genome shotgun (WGS) entry which is preliminary data.</text>
</comment>
<dbReference type="AlphaFoldDB" id="A0A0L6W496"/>
<accession>A0A0L6W496</accession>